<feature type="compositionally biased region" description="Acidic residues" evidence="11">
    <location>
        <begin position="254"/>
        <end position="267"/>
    </location>
</feature>
<evidence type="ECO:0000256" key="2">
    <source>
        <dbReference type="ARBA" id="ARBA00022448"/>
    </source>
</evidence>
<evidence type="ECO:0000256" key="5">
    <source>
        <dbReference type="ARBA" id="ARBA00022826"/>
    </source>
</evidence>
<feature type="transmembrane region" description="Helical" evidence="12">
    <location>
        <begin position="191"/>
        <end position="208"/>
    </location>
</feature>
<dbReference type="InterPro" id="IPR028325">
    <property type="entry name" value="VG_K_chnl"/>
</dbReference>
<keyword evidence="3" id="KW-0633">Potassium transport</keyword>
<accession>A0ABD6AZU5</accession>
<evidence type="ECO:0000256" key="4">
    <source>
        <dbReference type="ARBA" id="ARBA00022692"/>
    </source>
</evidence>
<feature type="transmembrane region" description="Helical" evidence="12">
    <location>
        <begin position="158"/>
        <end position="179"/>
    </location>
</feature>
<proteinExistence type="predicted"/>
<keyword evidence="4 12" id="KW-0812">Transmembrane</keyword>
<feature type="transmembrane region" description="Helical" evidence="12">
    <location>
        <begin position="220"/>
        <end position="240"/>
    </location>
</feature>
<dbReference type="EMBL" id="JBHUDC010000008">
    <property type="protein sequence ID" value="MFD1515423.1"/>
    <property type="molecule type" value="Genomic_DNA"/>
</dbReference>
<evidence type="ECO:0000256" key="8">
    <source>
        <dbReference type="ARBA" id="ARBA00023065"/>
    </source>
</evidence>
<feature type="transmembrane region" description="Helical" evidence="12">
    <location>
        <begin position="32"/>
        <end position="56"/>
    </location>
</feature>
<evidence type="ECO:0000256" key="10">
    <source>
        <dbReference type="ARBA" id="ARBA00023303"/>
    </source>
</evidence>
<evidence type="ECO:0000313" key="15">
    <source>
        <dbReference type="Proteomes" id="UP001597187"/>
    </source>
</evidence>
<feature type="domain" description="Ion transport" evidence="13">
    <location>
        <begin position="24"/>
        <end position="246"/>
    </location>
</feature>
<protein>
    <submittedName>
        <fullName evidence="14">Ion transporter</fullName>
    </submittedName>
</protein>
<comment type="subcellular location">
    <subcellularLocation>
        <location evidence="1">Membrane</location>
        <topology evidence="1">Multi-pass membrane protein</topology>
    </subcellularLocation>
</comment>
<evidence type="ECO:0000256" key="7">
    <source>
        <dbReference type="ARBA" id="ARBA00022989"/>
    </source>
</evidence>
<dbReference type="GO" id="GO:0005267">
    <property type="term" value="F:potassium channel activity"/>
    <property type="evidence" value="ECO:0007669"/>
    <property type="project" value="UniProtKB-KW"/>
</dbReference>
<evidence type="ECO:0000256" key="9">
    <source>
        <dbReference type="ARBA" id="ARBA00023136"/>
    </source>
</evidence>
<dbReference type="InterPro" id="IPR005821">
    <property type="entry name" value="Ion_trans_dom"/>
</dbReference>
<name>A0ABD6AZU5_9EURY</name>
<reference evidence="14 15" key="1">
    <citation type="journal article" date="2019" name="Int. J. Syst. Evol. Microbiol.">
        <title>The Global Catalogue of Microorganisms (GCM) 10K type strain sequencing project: providing services to taxonomists for standard genome sequencing and annotation.</title>
        <authorList>
            <consortium name="The Broad Institute Genomics Platform"/>
            <consortium name="The Broad Institute Genome Sequencing Center for Infectious Disease"/>
            <person name="Wu L."/>
            <person name="Ma J."/>
        </authorList>
    </citation>
    <scope>NUCLEOTIDE SEQUENCE [LARGE SCALE GENOMIC DNA]</scope>
    <source>
        <strain evidence="14 15">CGMCC 1.12563</strain>
    </source>
</reference>
<organism evidence="14 15">
    <name type="scientific">Halomarina rubra</name>
    <dbReference type="NCBI Taxonomy" id="2071873"/>
    <lineage>
        <taxon>Archaea</taxon>
        <taxon>Methanobacteriati</taxon>
        <taxon>Methanobacteriota</taxon>
        <taxon>Stenosarchaea group</taxon>
        <taxon>Halobacteria</taxon>
        <taxon>Halobacteriales</taxon>
        <taxon>Natronomonadaceae</taxon>
        <taxon>Halomarina</taxon>
    </lineage>
</organism>
<dbReference type="Pfam" id="PF00520">
    <property type="entry name" value="Ion_trans"/>
    <property type="match status" value="1"/>
</dbReference>
<keyword evidence="9 12" id="KW-0472">Membrane</keyword>
<keyword evidence="15" id="KW-1185">Reference proteome</keyword>
<dbReference type="GO" id="GO:0016020">
    <property type="term" value="C:membrane"/>
    <property type="evidence" value="ECO:0007669"/>
    <property type="project" value="UniProtKB-SubCell"/>
</dbReference>
<evidence type="ECO:0000256" key="12">
    <source>
        <dbReference type="SAM" id="Phobius"/>
    </source>
</evidence>
<evidence type="ECO:0000256" key="6">
    <source>
        <dbReference type="ARBA" id="ARBA00022958"/>
    </source>
</evidence>
<dbReference type="PANTHER" id="PTHR11537">
    <property type="entry name" value="VOLTAGE-GATED POTASSIUM CHANNEL"/>
    <property type="match status" value="1"/>
</dbReference>
<gene>
    <name evidence="14" type="ORF">ACFSBT_19255</name>
</gene>
<evidence type="ECO:0000256" key="11">
    <source>
        <dbReference type="SAM" id="MobiDB-lite"/>
    </source>
</evidence>
<feature type="transmembrane region" description="Helical" evidence="12">
    <location>
        <begin position="100"/>
        <end position="122"/>
    </location>
</feature>
<sequence length="292" mass="31607">MDAYRRLRRRTYELLRPDYGPASRWVDRGISALIVCNVLALGLSTVDSMAVTHAWVFGLVDRVTVVVFTVEYLARVWSCLAAPGYDRPVVDRLRFATRPFLLVDLLAIAPSYLLAVVTDVALVRAARLLRMARLLTMARYAESIRLLWVVVGRKKRDLLVSLSAAWVTLVCSSTVMYFLERGAQPETFSSIPATLWWGVVTLTTVGYGDVYPVTTLGRVFGGLVAVLGVGLVALPAGIVGEGLIEASSERAADDSTDGADETPDGDGSDSVHPRRCPHCGASVVATPPDPGD</sequence>
<keyword evidence="7 12" id="KW-1133">Transmembrane helix</keyword>
<keyword evidence="2" id="KW-0813">Transport</keyword>
<dbReference type="Gene3D" id="1.10.287.70">
    <property type="match status" value="1"/>
</dbReference>
<comment type="caution">
    <text evidence="14">The sequence shown here is derived from an EMBL/GenBank/DDBJ whole genome shotgun (WGS) entry which is preliminary data.</text>
</comment>
<keyword evidence="6" id="KW-0630">Potassium</keyword>
<keyword evidence="8" id="KW-0406">Ion transport</keyword>
<keyword evidence="5" id="KW-0631">Potassium channel</keyword>
<evidence type="ECO:0000313" key="14">
    <source>
        <dbReference type="EMBL" id="MFD1515423.1"/>
    </source>
</evidence>
<feature type="region of interest" description="Disordered" evidence="11">
    <location>
        <begin position="248"/>
        <end position="292"/>
    </location>
</feature>
<dbReference type="PANTHER" id="PTHR11537:SF254">
    <property type="entry name" value="POTASSIUM VOLTAGE-GATED CHANNEL PROTEIN SHAB"/>
    <property type="match status" value="1"/>
</dbReference>
<dbReference type="SUPFAM" id="SSF81324">
    <property type="entry name" value="Voltage-gated potassium channels"/>
    <property type="match status" value="1"/>
</dbReference>
<evidence type="ECO:0000259" key="13">
    <source>
        <dbReference type="Pfam" id="PF00520"/>
    </source>
</evidence>
<dbReference type="RefSeq" id="WP_369694265.1">
    <property type="nucleotide sequence ID" value="NZ_JALXFV010000008.1"/>
</dbReference>
<dbReference type="Proteomes" id="UP001597187">
    <property type="component" value="Unassembled WGS sequence"/>
</dbReference>
<evidence type="ECO:0000256" key="1">
    <source>
        <dbReference type="ARBA" id="ARBA00004141"/>
    </source>
</evidence>
<dbReference type="AlphaFoldDB" id="A0ABD6AZU5"/>
<evidence type="ECO:0000256" key="3">
    <source>
        <dbReference type="ARBA" id="ARBA00022538"/>
    </source>
</evidence>
<keyword evidence="10" id="KW-0407">Ion channel</keyword>
<dbReference type="PRINTS" id="PR00169">
    <property type="entry name" value="KCHANNEL"/>
</dbReference>